<dbReference type="CDD" id="cd00540">
    <property type="entry name" value="AAG"/>
    <property type="match status" value="1"/>
</dbReference>
<protein>
    <recommendedName>
        <fullName evidence="5">Putative 3-methyladenine DNA glycosylase</fullName>
        <ecNumber evidence="5">3.2.2.-</ecNumber>
    </recommendedName>
</protein>
<dbReference type="HAMAP" id="MF_00527">
    <property type="entry name" value="3MGH"/>
    <property type="match status" value="1"/>
</dbReference>
<evidence type="ECO:0000313" key="6">
    <source>
        <dbReference type="EMBL" id="WXB78056.1"/>
    </source>
</evidence>
<dbReference type="Proteomes" id="UP001382727">
    <property type="component" value="Chromosome"/>
</dbReference>
<dbReference type="GO" id="GO:0016798">
    <property type="term" value="F:hydrolase activity, acting on glycosyl bonds"/>
    <property type="evidence" value="ECO:0007669"/>
    <property type="project" value="UniProtKB-KW"/>
</dbReference>
<dbReference type="Gene3D" id="3.10.300.10">
    <property type="entry name" value="Methylpurine-DNA glycosylase (MPG)"/>
    <property type="match status" value="1"/>
</dbReference>
<dbReference type="PANTHER" id="PTHR10429">
    <property type="entry name" value="DNA-3-METHYLADENINE GLYCOSYLASE"/>
    <property type="match status" value="1"/>
</dbReference>
<proteinExistence type="inferred from homology"/>
<sequence length="224" mass="23880">MGDHPDRGALIAPARGRRLTAGDLARDPLEVARSLLGTYLVGRGVTLRLTEVEAYHGEVDPGSHGYRGVTPRTRVMFGPAGHLYVYRSYGIHWCCNIVCGTKGECAAVLVRAGEVVAGQDVVADRRPDVVTRDRARGPGRLTRAMAIDGEDNGAPLTGAAAPFVLYAPSERVPDPLVRTGPRVGVSGPGGDGTAFPWRYWIDGEPSVSVYRPGKPRKGERAGRG</sequence>
<name>A0ABZ2MLT3_9MICO</name>
<dbReference type="Pfam" id="PF02245">
    <property type="entry name" value="Pur_DNA_glyco"/>
    <property type="match status" value="1"/>
</dbReference>
<dbReference type="RefSeq" id="WP_338752505.1">
    <property type="nucleotide sequence ID" value="NZ_CP144913.1"/>
</dbReference>
<gene>
    <name evidence="6" type="ORF">V1351_09470</name>
</gene>
<evidence type="ECO:0000256" key="1">
    <source>
        <dbReference type="ARBA" id="ARBA00009232"/>
    </source>
</evidence>
<dbReference type="EC" id="3.2.2.-" evidence="5"/>
<dbReference type="SUPFAM" id="SSF50486">
    <property type="entry name" value="FMT C-terminal domain-like"/>
    <property type="match status" value="1"/>
</dbReference>
<dbReference type="InterPro" id="IPR003180">
    <property type="entry name" value="MPG"/>
</dbReference>
<dbReference type="InterPro" id="IPR011034">
    <property type="entry name" value="Formyl_transferase-like_C_sf"/>
</dbReference>
<keyword evidence="6" id="KW-0326">Glycosidase</keyword>
<keyword evidence="2 5" id="KW-0227">DNA damage</keyword>
<evidence type="ECO:0000313" key="7">
    <source>
        <dbReference type="Proteomes" id="UP001382727"/>
    </source>
</evidence>
<accession>A0ABZ2MLT3</accession>
<dbReference type="EMBL" id="CP144913">
    <property type="protein sequence ID" value="WXB78056.1"/>
    <property type="molecule type" value="Genomic_DNA"/>
</dbReference>
<evidence type="ECO:0000256" key="5">
    <source>
        <dbReference type="HAMAP-Rule" id="MF_00527"/>
    </source>
</evidence>
<keyword evidence="4 5" id="KW-0234">DNA repair</keyword>
<dbReference type="PANTHER" id="PTHR10429:SF0">
    <property type="entry name" value="DNA-3-METHYLADENINE GLYCOSYLASE"/>
    <property type="match status" value="1"/>
</dbReference>
<dbReference type="NCBIfam" id="NF002003">
    <property type="entry name" value="PRK00802.1-3"/>
    <property type="match status" value="1"/>
</dbReference>
<organism evidence="6 7">
    <name type="scientific">Janibacter alittae</name>
    <dbReference type="NCBI Taxonomy" id="3115209"/>
    <lineage>
        <taxon>Bacteria</taxon>
        <taxon>Bacillati</taxon>
        <taxon>Actinomycetota</taxon>
        <taxon>Actinomycetes</taxon>
        <taxon>Micrococcales</taxon>
        <taxon>Intrasporangiaceae</taxon>
        <taxon>Janibacter</taxon>
    </lineage>
</organism>
<keyword evidence="3 5" id="KW-0378">Hydrolase</keyword>
<evidence type="ECO:0000256" key="3">
    <source>
        <dbReference type="ARBA" id="ARBA00022801"/>
    </source>
</evidence>
<dbReference type="NCBIfam" id="TIGR00567">
    <property type="entry name" value="3mg"/>
    <property type="match status" value="1"/>
</dbReference>
<evidence type="ECO:0000256" key="2">
    <source>
        <dbReference type="ARBA" id="ARBA00022763"/>
    </source>
</evidence>
<keyword evidence="7" id="KW-1185">Reference proteome</keyword>
<reference evidence="6 7" key="1">
    <citation type="submission" date="2024-02" db="EMBL/GenBank/DDBJ databases">
        <title>Janibacter sp. nov., isolated from gut of marine sandworm.</title>
        <authorList>
            <person name="Kim B."/>
            <person name="Jun M.O."/>
            <person name="Shin N.-R."/>
        </authorList>
    </citation>
    <scope>NUCLEOTIDE SEQUENCE [LARGE SCALE GENOMIC DNA]</scope>
    <source>
        <strain evidence="6 7">A1S7</strain>
    </source>
</reference>
<comment type="similarity">
    <text evidence="1 5">Belongs to the DNA glycosylase MPG family.</text>
</comment>
<dbReference type="InterPro" id="IPR036995">
    <property type="entry name" value="MPG_sf"/>
</dbReference>
<evidence type="ECO:0000256" key="4">
    <source>
        <dbReference type="ARBA" id="ARBA00023204"/>
    </source>
</evidence>